<evidence type="ECO:0000256" key="11">
    <source>
        <dbReference type="ARBA" id="ARBA00022741"/>
    </source>
</evidence>
<evidence type="ECO:0000256" key="14">
    <source>
        <dbReference type="ARBA" id="ARBA00029789"/>
    </source>
</evidence>
<keyword evidence="11" id="KW-0547">Nucleotide-binding</keyword>
<keyword evidence="7" id="KW-0285">Flavoprotein</keyword>
<evidence type="ECO:0000259" key="18">
    <source>
        <dbReference type="Pfam" id="PF01982"/>
    </source>
</evidence>
<dbReference type="InterPro" id="IPR023602">
    <property type="entry name" value="Riboflavin_kinase_CTP-dep"/>
</dbReference>
<proteinExistence type="inferred from homology"/>
<evidence type="ECO:0000256" key="6">
    <source>
        <dbReference type="ARBA" id="ARBA00017394"/>
    </source>
</evidence>
<comment type="caution">
    <text evidence="19">The sequence shown here is derived from an EMBL/GenBank/DDBJ whole genome shotgun (WGS) entry which is preliminary data.</text>
</comment>
<dbReference type="InterPro" id="IPR023465">
    <property type="entry name" value="Riboflavin_kinase_dom_sf"/>
</dbReference>
<sequence length="188" mass="21321">MGISQQSASKFILNLIDAGFITRIMEGKFQIIEISENGRDLLFEEFSSLSSLLGVKDSIRIRGTVQSGMGEGRYYVSRKPYVIQFKEKLGFIPYMGTLNMKVDPTEEISLRRVRGNAGIKIDGFVTDDRSFGPVKVFKGFIEEIQCAIIFPERSVYRDVIEVISEDYLRDKLKLSDGSKVQLRIEVSD</sequence>
<evidence type="ECO:0000256" key="9">
    <source>
        <dbReference type="ARBA" id="ARBA00022679"/>
    </source>
</evidence>
<dbReference type="GO" id="GO:0009398">
    <property type="term" value="P:FMN biosynthetic process"/>
    <property type="evidence" value="ECO:0007669"/>
    <property type="project" value="UniProtKB-UniPathway"/>
</dbReference>
<evidence type="ECO:0000256" key="1">
    <source>
        <dbReference type="ARBA" id="ARBA00001946"/>
    </source>
</evidence>
<dbReference type="GO" id="GO:0008531">
    <property type="term" value="F:riboflavin kinase activity"/>
    <property type="evidence" value="ECO:0007669"/>
    <property type="project" value="InterPro"/>
</dbReference>
<dbReference type="GO" id="GO:0046872">
    <property type="term" value="F:metal ion binding"/>
    <property type="evidence" value="ECO:0007669"/>
    <property type="project" value="UniProtKB-KW"/>
</dbReference>
<keyword evidence="12 19" id="KW-0418">Kinase</keyword>
<comment type="cofactor">
    <cofactor evidence="1">
        <name>Mg(2+)</name>
        <dbReference type="ChEBI" id="CHEBI:18420"/>
    </cofactor>
</comment>
<dbReference type="EC" id="2.7.1.161" evidence="5"/>
<dbReference type="GO" id="GO:0000166">
    <property type="term" value="F:nucleotide binding"/>
    <property type="evidence" value="ECO:0007669"/>
    <property type="project" value="UniProtKB-KW"/>
</dbReference>
<dbReference type="EMBL" id="AUZX01010381">
    <property type="protein sequence ID" value="EQD48181.1"/>
    <property type="molecule type" value="Genomic_DNA"/>
</dbReference>
<reference evidence="19" key="1">
    <citation type="submission" date="2013-08" db="EMBL/GenBank/DDBJ databases">
        <authorList>
            <person name="Mendez C."/>
            <person name="Richter M."/>
            <person name="Ferrer M."/>
            <person name="Sanchez J."/>
        </authorList>
    </citation>
    <scope>NUCLEOTIDE SEQUENCE</scope>
</reference>
<evidence type="ECO:0000256" key="2">
    <source>
        <dbReference type="ARBA" id="ARBA00003072"/>
    </source>
</evidence>
<evidence type="ECO:0000256" key="7">
    <source>
        <dbReference type="ARBA" id="ARBA00022630"/>
    </source>
</evidence>
<accession>T0ZIN3</accession>
<dbReference type="Pfam" id="PF01982">
    <property type="entry name" value="CTP-dep_RFKase"/>
    <property type="match status" value="1"/>
</dbReference>
<dbReference type="UniPathway" id="UPA00276">
    <property type="reaction ID" value="UER00929"/>
</dbReference>
<evidence type="ECO:0000256" key="3">
    <source>
        <dbReference type="ARBA" id="ARBA00005219"/>
    </source>
</evidence>
<reference evidence="19" key="2">
    <citation type="journal article" date="2014" name="ISME J.">
        <title>Microbial stratification in low pH oxic and suboxic macroscopic growths along an acid mine drainage.</title>
        <authorList>
            <person name="Mendez-Garcia C."/>
            <person name="Mesa V."/>
            <person name="Sprenger R.R."/>
            <person name="Richter M."/>
            <person name="Diez M.S."/>
            <person name="Solano J."/>
            <person name="Bargiela R."/>
            <person name="Golyshina O.V."/>
            <person name="Manteca A."/>
            <person name="Ramos J.L."/>
            <person name="Gallego J.R."/>
            <person name="Llorente I."/>
            <person name="Martins Dos Santos V.A."/>
            <person name="Jensen O.N."/>
            <person name="Pelaez A.I."/>
            <person name="Sanchez J."/>
            <person name="Ferrer M."/>
        </authorList>
    </citation>
    <scope>NUCLEOTIDE SEQUENCE</scope>
</reference>
<protein>
    <recommendedName>
        <fullName evidence="6">Riboflavin kinase</fullName>
        <ecNumber evidence="5">2.7.1.161</ecNumber>
    </recommendedName>
    <alternativeName>
        <fullName evidence="15">CTP-dependent riboflavin kinase</fullName>
    </alternativeName>
    <alternativeName>
        <fullName evidence="16">CTP:riboflavin 5'-phosphotransferase</fullName>
    </alternativeName>
    <alternativeName>
        <fullName evidence="14">Flavokinase</fullName>
    </alternativeName>
</protein>
<keyword evidence="9 19" id="KW-0808">Transferase</keyword>
<comment type="similarity">
    <text evidence="4">Belongs to the archaeal riboflavin kinase family.</text>
</comment>
<evidence type="ECO:0000256" key="4">
    <source>
        <dbReference type="ARBA" id="ARBA00006428"/>
    </source>
</evidence>
<comment type="function">
    <text evidence="2">Catalyzes the CTP-dependent phosphorylation of riboflavin (vitamin B2) to form flavin mononucleotide (FMN).</text>
</comment>
<dbReference type="InterPro" id="IPR036388">
    <property type="entry name" value="WH-like_DNA-bd_sf"/>
</dbReference>
<keyword evidence="13" id="KW-0460">Magnesium</keyword>
<dbReference type="InterPro" id="IPR036390">
    <property type="entry name" value="WH_DNA-bd_sf"/>
</dbReference>
<keyword evidence="10" id="KW-0479">Metal-binding</keyword>
<dbReference type="SUPFAM" id="SSF82114">
    <property type="entry name" value="Riboflavin kinase-like"/>
    <property type="match status" value="1"/>
</dbReference>
<dbReference type="PANTHER" id="PTHR40706">
    <property type="entry name" value="RIBOFLAVIN KINASE"/>
    <property type="match status" value="1"/>
</dbReference>
<feature type="domain" description="Riboflavin kinase" evidence="18">
    <location>
        <begin position="65"/>
        <end position="184"/>
    </location>
</feature>
<dbReference type="InterPro" id="IPR039063">
    <property type="entry name" value="RibK_CTP-dep"/>
</dbReference>
<evidence type="ECO:0000256" key="10">
    <source>
        <dbReference type="ARBA" id="ARBA00022723"/>
    </source>
</evidence>
<evidence type="ECO:0000256" key="15">
    <source>
        <dbReference type="ARBA" id="ARBA00030544"/>
    </source>
</evidence>
<comment type="pathway">
    <text evidence="3">Cofactor biosynthesis; FMN biosynthesis; FMN from riboflavin (CTP route): step 1/1.</text>
</comment>
<evidence type="ECO:0000256" key="17">
    <source>
        <dbReference type="ARBA" id="ARBA00047857"/>
    </source>
</evidence>
<evidence type="ECO:0000256" key="8">
    <source>
        <dbReference type="ARBA" id="ARBA00022643"/>
    </source>
</evidence>
<evidence type="ECO:0000256" key="13">
    <source>
        <dbReference type="ARBA" id="ARBA00022842"/>
    </source>
</evidence>
<dbReference type="PANTHER" id="PTHR40706:SF1">
    <property type="entry name" value="RIBOFLAVIN KINASE"/>
    <property type="match status" value="1"/>
</dbReference>
<keyword evidence="8" id="KW-0288">FMN</keyword>
<dbReference type="Gene3D" id="2.40.30.30">
    <property type="entry name" value="Riboflavin kinase-like"/>
    <property type="match status" value="1"/>
</dbReference>
<evidence type="ECO:0000256" key="12">
    <source>
        <dbReference type="ARBA" id="ARBA00022777"/>
    </source>
</evidence>
<dbReference type="Gene3D" id="1.10.10.10">
    <property type="entry name" value="Winged helix-like DNA-binding domain superfamily/Winged helix DNA-binding domain"/>
    <property type="match status" value="1"/>
</dbReference>
<organism evidence="19">
    <name type="scientific">mine drainage metagenome</name>
    <dbReference type="NCBI Taxonomy" id="410659"/>
    <lineage>
        <taxon>unclassified sequences</taxon>
        <taxon>metagenomes</taxon>
        <taxon>ecological metagenomes</taxon>
    </lineage>
</organism>
<evidence type="ECO:0000313" key="19">
    <source>
        <dbReference type="EMBL" id="EQD48181.1"/>
    </source>
</evidence>
<evidence type="ECO:0000256" key="5">
    <source>
        <dbReference type="ARBA" id="ARBA00011987"/>
    </source>
</evidence>
<dbReference type="SUPFAM" id="SSF46785">
    <property type="entry name" value="Winged helix' DNA-binding domain"/>
    <property type="match status" value="1"/>
</dbReference>
<evidence type="ECO:0000256" key="16">
    <source>
        <dbReference type="ARBA" id="ARBA00033116"/>
    </source>
</evidence>
<name>T0ZIN3_9ZZZZ</name>
<comment type="catalytic activity">
    <reaction evidence="17">
        <text>riboflavin + CTP = CDP + FMN + H(+)</text>
        <dbReference type="Rhea" id="RHEA:25021"/>
        <dbReference type="ChEBI" id="CHEBI:15378"/>
        <dbReference type="ChEBI" id="CHEBI:37563"/>
        <dbReference type="ChEBI" id="CHEBI:57986"/>
        <dbReference type="ChEBI" id="CHEBI:58069"/>
        <dbReference type="ChEBI" id="CHEBI:58210"/>
        <dbReference type="EC" id="2.7.1.161"/>
    </reaction>
</comment>
<dbReference type="AlphaFoldDB" id="T0ZIN3"/>
<gene>
    <name evidence="19" type="ORF">B1A_14150</name>
</gene>
<dbReference type="GO" id="GO:0009231">
    <property type="term" value="P:riboflavin biosynthetic process"/>
    <property type="evidence" value="ECO:0007669"/>
    <property type="project" value="InterPro"/>
</dbReference>